<evidence type="ECO:0000313" key="2">
    <source>
        <dbReference type="Proteomes" id="UP000215305"/>
    </source>
</evidence>
<evidence type="ECO:0000313" key="1">
    <source>
        <dbReference type="EMBL" id="RHZ48873.1"/>
    </source>
</evidence>
<sequence>MASASVIKQAAVPGLHTAPTLADLKQSSTLYNQLPSDEAQPPLLLNHSQEIRKILTRYNVQDKFGIHLIHGHFEIPSDQVMLGHYFESPAGCWTKPVPIEDVDTSNIHGHTFKLSLDGILVAYEYREGPPINVSEIDPSFFEDIFRYLLEHNLTDIFGLQALHHGPSSP</sequence>
<organism evidence="1 2">
    <name type="scientific">Aspergillus thermomutatus</name>
    <name type="common">Neosartorya pseudofischeri</name>
    <dbReference type="NCBI Taxonomy" id="41047"/>
    <lineage>
        <taxon>Eukaryota</taxon>
        <taxon>Fungi</taxon>
        <taxon>Dikarya</taxon>
        <taxon>Ascomycota</taxon>
        <taxon>Pezizomycotina</taxon>
        <taxon>Eurotiomycetes</taxon>
        <taxon>Eurotiomycetidae</taxon>
        <taxon>Eurotiales</taxon>
        <taxon>Aspergillaceae</taxon>
        <taxon>Aspergillus</taxon>
        <taxon>Aspergillus subgen. Fumigati</taxon>
    </lineage>
</organism>
<dbReference type="GeneID" id="38122270"/>
<dbReference type="AlphaFoldDB" id="A0A397GIJ3"/>
<dbReference type="Proteomes" id="UP000215305">
    <property type="component" value="Unassembled WGS sequence"/>
</dbReference>
<dbReference type="OrthoDB" id="2322999at2759"/>
<dbReference type="RefSeq" id="XP_026612119.1">
    <property type="nucleotide sequence ID" value="XM_026753915.1"/>
</dbReference>
<gene>
    <name evidence="1" type="ORF">CDV56_100296</name>
</gene>
<keyword evidence="2" id="KW-1185">Reference proteome</keyword>
<reference evidence="1" key="1">
    <citation type="submission" date="2018-08" db="EMBL/GenBank/DDBJ databases">
        <title>Draft genome sequence of azole-resistant Aspergillus thermomutatus (Neosartorya pseudofischeri) strain HMR AF 39, isolated from a human nasal aspirate.</title>
        <authorList>
            <person name="Parent-Michaud M."/>
            <person name="Dufresne P.J."/>
            <person name="Fournier E."/>
            <person name="Martineau C."/>
            <person name="Moreira S."/>
            <person name="Perkins V."/>
            <person name="De Repentigny L."/>
            <person name="Dufresne S.F."/>
        </authorList>
    </citation>
    <scope>NUCLEOTIDE SEQUENCE [LARGE SCALE GENOMIC DNA]</scope>
    <source>
        <strain evidence="1">HMR AF 39</strain>
    </source>
</reference>
<comment type="caution">
    <text evidence="1">The sequence shown here is derived from an EMBL/GenBank/DDBJ whole genome shotgun (WGS) entry which is preliminary data.</text>
</comment>
<name>A0A397GIJ3_ASPTH</name>
<dbReference type="EMBL" id="NKHU02000189">
    <property type="protein sequence ID" value="RHZ48873.1"/>
    <property type="molecule type" value="Genomic_DNA"/>
</dbReference>
<protein>
    <submittedName>
        <fullName evidence="1">Uncharacterized protein</fullName>
    </submittedName>
</protein>
<proteinExistence type="predicted"/>
<dbReference type="VEuPathDB" id="FungiDB:CDV56_100296"/>
<accession>A0A397GIJ3</accession>